<sequence>MGTMYLSGEQISASPSRGGGHKCHSITGRQLKAFLPDLIVLAQMWDSLPELLEER</sequence>
<organism evidence="2 3">
    <name type="scientific">Leptonema illini DSM 21528</name>
    <dbReference type="NCBI Taxonomy" id="929563"/>
    <lineage>
        <taxon>Bacteria</taxon>
        <taxon>Pseudomonadati</taxon>
        <taxon>Spirochaetota</taxon>
        <taxon>Spirochaetia</taxon>
        <taxon>Leptospirales</taxon>
        <taxon>Leptospiraceae</taxon>
        <taxon>Leptonema</taxon>
    </lineage>
</organism>
<dbReference type="Proteomes" id="UP000005737">
    <property type="component" value="Unassembled WGS sequence"/>
</dbReference>
<evidence type="ECO:0000313" key="3">
    <source>
        <dbReference type="Proteomes" id="UP000005737"/>
    </source>
</evidence>
<dbReference type="AlphaFoldDB" id="H2CH28"/>
<dbReference type="EMBL" id="JH597773">
    <property type="protein sequence ID" value="EHQ06898.1"/>
    <property type="molecule type" value="Genomic_DNA"/>
</dbReference>
<keyword evidence="3" id="KW-1185">Reference proteome</keyword>
<gene>
    <name evidence="2" type="ORF">Lepil_2222</name>
</gene>
<protein>
    <submittedName>
        <fullName evidence="2">Uncharacterized protein</fullName>
    </submittedName>
</protein>
<name>H2CH28_9LEPT</name>
<evidence type="ECO:0000313" key="2">
    <source>
        <dbReference type="EMBL" id="EHQ06898.1"/>
    </source>
</evidence>
<accession>H2CH28</accession>
<proteinExistence type="predicted"/>
<evidence type="ECO:0000256" key="1">
    <source>
        <dbReference type="SAM" id="MobiDB-lite"/>
    </source>
</evidence>
<reference evidence="2 3" key="1">
    <citation type="submission" date="2011-10" db="EMBL/GenBank/DDBJ databases">
        <title>The Improved High-Quality Draft genome of Leptonema illini DSM 21528.</title>
        <authorList>
            <consortium name="US DOE Joint Genome Institute (JGI-PGF)"/>
            <person name="Lucas S."/>
            <person name="Copeland A."/>
            <person name="Lapidus A."/>
            <person name="Glavina del Rio T."/>
            <person name="Dalin E."/>
            <person name="Tice H."/>
            <person name="Bruce D."/>
            <person name="Goodwin L."/>
            <person name="Pitluck S."/>
            <person name="Peters L."/>
            <person name="Mikhailova N."/>
            <person name="Held B."/>
            <person name="Kyrpides N."/>
            <person name="Mavromatis K."/>
            <person name="Ivanova N."/>
            <person name="Markowitz V."/>
            <person name="Cheng J.-F."/>
            <person name="Hugenholtz P."/>
            <person name="Woyke T."/>
            <person name="Wu D."/>
            <person name="Gronow S."/>
            <person name="Wellnitz S."/>
            <person name="Brambilla E.-M."/>
            <person name="Klenk H.-P."/>
            <person name="Eisen J.A."/>
        </authorList>
    </citation>
    <scope>NUCLEOTIDE SEQUENCE [LARGE SCALE GENOMIC DNA]</scope>
    <source>
        <strain evidence="2 3">DSM 21528</strain>
    </source>
</reference>
<dbReference type="HOGENOM" id="CLU_3026779_0_0_12"/>
<feature type="region of interest" description="Disordered" evidence="1">
    <location>
        <begin position="1"/>
        <end position="24"/>
    </location>
</feature>